<dbReference type="InterPro" id="IPR004358">
    <property type="entry name" value="Sig_transdc_His_kin-like_C"/>
</dbReference>
<dbReference type="Proteomes" id="UP001189429">
    <property type="component" value="Unassembled WGS sequence"/>
</dbReference>
<evidence type="ECO:0000256" key="1">
    <source>
        <dbReference type="RuleBase" id="RU366032"/>
    </source>
</evidence>
<feature type="region of interest" description="Disordered" evidence="2">
    <location>
        <begin position="344"/>
        <end position="375"/>
    </location>
</feature>
<gene>
    <name evidence="4" type="ORF">PCOR1329_LOCUS75263</name>
</gene>
<dbReference type="InterPro" id="IPR036890">
    <property type="entry name" value="HATPase_C_sf"/>
</dbReference>
<dbReference type="SMART" id="SM00387">
    <property type="entry name" value="HATPase_c"/>
    <property type="match status" value="1"/>
</dbReference>
<dbReference type="PANTHER" id="PTHR11947:SF3">
    <property type="entry name" value="[PYRUVATE DEHYDROGENASE (ACETYL-TRANSFERRING)] KINASE, MITOCHONDRIAL"/>
    <property type="match status" value="1"/>
</dbReference>
<keyword evidence="1" id="KW-0418">Kinase</keyword>
<keyword evidence="5" id="KW-1185">Reference proteome</keyword>
<comment type="subcellular location">
    <subcellularLocation>
        <location evidence="1">Mitochondrion matrix</location>
    </subcellularLocation>
</comment>
<accession>A0ABN9XBL2</accession>
<proteinExistence type="inferred from homology"/>
<sequence>MSQYLALHGLEPLPIQKGASSRRGIVDLDCNVREVCEVAARDAQSICEDHTGWRPVVRIEAHSAVGKDRVLGGFEGPRAIQSFRQDQGMPKMAYIPAALRYIMVELLKNSCRATVEAARDSGPGIDFDVALRGRPISIVVCAAKGIPFEVGSHVWSYLYSTATKAGGQTQATELAGFGVGLPLSRLFARYLGGSLDLISLPGYGTHAYLWLPRLLSEQVEVVPDAEAPGPAYRNISGRRAAAGPAPMSSRGRWRRGAEGPERRASVDGRGSHGAGPRDAAAAAPGPAPGEAEISRLQALVREAEAEVELKDELLRACAPLGWPGREGVAALEEEAALIEEEEALEPGAVASTASSVSTGPSGAGPGTEASLRPRPAPLEVQLQEKAELVSRLRQRELWLENQLHRHREATSAPWGALLQEPLGPMPTHAHRAPASCLFFLEHLD</sequence>
<keyword evidence="1" id="KW-0547">Nucleotide-binding</keyword>
<dbReference type="InterPro" id="IPR039028">
    <property type="entry name" value="BCKD/PDK"/>
</dbReference>
<reference evidence="4" key="1">
    <citation type="submission" date="2023-10" db="EMBL/GenBank/DDBJ databases">
        <authorList>
            <person name="Chen Y."/>
            <person name="Shah S."/>
            <person name="Dougan E. K."/>
            <person name="Thang M."/>
            <person name="Chan C."/>
        </authorList>
    </citation>
    <scope>NUCLEOTIDE SEQUENCE [LARGE SCALE GENOMIC DNA]</scope>
</reference>
<dbReference type="PANTHER" id="PTHR11947">
    <property type="entry name" value="PYRUVATE DEHYDROGENASE KINASE"/>
    <property type="match status" value="1"/>
</dbReference>
<evidence type="ECO:0000313" key="4">
    <source>
        <dbReference type="EMBL" id="CAK0896935.1"/>
    </source>
</evidence>
<comment type="caution">
    <text evidence="4">The sequence shown here is derived from an EMBL/GenBank/DDBJ whole genome shotgun (WGS) entry which is preliminary data.</text>
</comment>
<evidence type="ECO:0000313" key="5">
    <source>
        <dbReference type="Proteomes" id="UP001189429"/>
    </source>
</evidence>
<dbReference type="EMBL" id="CAUYUJ010020259">
    <property type="protein sequence ID" value="CAK0896935.1"/>
    <property type="molecule type" value="Genomic_DNA"/>
</dbReference>
<feature type="region of interest" description="Disordered" evidence="2">
    <location>
        <begin position="232"/>
        <end position="289"/>
    </location>
</feature>
<feature type="compositionally biased region" description="Low complexity" evidence="2">
    <location>
        <begin position="345"/>
        <end position="370"/>
    </location>
</feature>
<feature type="domain" description="Histidine kinase/HSP90-like ATPase" evidence="3">
    <location>
        <begin position="94"/>
        <end position="215"/>
    </location>
</feature>
<dbReference type="EC" id="2.7.11.-" evidence="1"/>
<organism evidence="4 5">
    <name type="scientific">Prorocentrum cordatum</name>
    <dbReference type="NCBI Taxonomy" id="2364126"/>
    <lineage>
        <taxon>Eukaryota</taxon>
        <taxon>Sar</taxon>
        <taxon>Alveolata</taxon>
        <taxon>Dinophyceae</taxon>
        <taxon>Prorocentrales</taxon>
        <taxon>Prorocentraceae</taxon>
        <taxon>Prorocentrum</taxon>
    </lineage>
</organism>
<name>A0ABN9XBL2_9DINO</name>
<evidence type="ECO:0000256" key="2">
    <source>
        <dbReference type="SAM" id="MobiDB-lite"/>
    </source>
</evidence>
<keyword evidence="1" id="KW-0496">Mitochondrion</keyword>
<protein>
    <recommendedName>
        <fullName evidence="1">Protein-serine/threonine kinase</fullName>
        <ecNumber evidence="1">2.7.11.-</ecNumber>
    </recommendedName>
</protein>
<evidence type="ECO:0000259" key="3">
    <source>
        <dbReference type="SMART" id="SM00387"/>
    </source>
</evidence>
<comment type="similarity">
    <text evidence="1">Belongs to the PDK/BCKDK protein kinase family.</text>
</comment>
<dbReference type="InterPro" id="IPR003594">
    <property type="entry name" value="HATPase_dom"/>
</dbReference>
<dbReference type="PRINTS" id="PR00344">
    <property type="entry name" value="BCTRLSENSOR"/>
</dbReference>
<dbReference type="Gene3D" id="3.30.565.10">
    <property type="entry name" value="Histidine kinase-like ATPase, C-terminal domain"/>
    <property type="match status" value="1"/>
</dbReference>
<keyword evidence="1" id="KW-0067">ATP-binding</keyword>
<keyword evidence="1" id="KW-0808">Transferase</keyword>
<dbReference type="Pfam" id="PF02518">
    <property type="entry name" value="HATPase_c"/>
    <property type="match status" value="1"/>
</dbReference>
<feature type="compositionally biased region" description="Low complexity" evidence="2">
    <location>
        <begin position="274"/>
        <end position="289"/>
    </location>
</feature>
<dbReference type="SUPFAM" id="SSF55874">
    <property type="entry name" value="ATPase domain of HSP90 chaperone/DNA topoisomerase II/histidine kinase"/>
    <property type="match status" value="1"/>
</dbReference>
<feature type="compositionally biased region" description="Basic and acidic residues" evidence="2">
    <location>
        <begin position="255"/>
        <end position="270"/>
    </location>
</feature>